<dbReference type="Proteomes" id="UP001274830">
    <property type="component" value="Unassembled WGS sequence"/>
</dbReference>
<feature type="region of interest" description="Disordered" evidence="1">
    <location>
        <begin position="52"/>
        <end position="106"/>
    </location>
</feature>
<evidence type="ECO:0000256" key="1">
    <source>
        <dbReference type="SAM" id="MobiDB-lite"/>
    </source>
</evidence>
<feature type="transmembrane region" description="Helical" evidence="2">
    <location>
        <begin position="20"/>
        <end position="37"/>
    </location>
</feature>
<dbReference type="EMBL" id="JAUTXT010000008">
    <property type="protein sequence ID" value="KAK3677070.1"/>
    <property type="molecule type" value="Genomic_DNA"/>
</dbReference>
<sequence>MASLDPQRQRTMGIPRRFRYVAVLVIVLVSTAVFASYKLSTPQRVHQITDKLNTHTSGGDTGPKQTSASGTAAAKSGEKYSDDDSYVDLKSPYTPDYDDEEDDPSLYIPDRGDYREIFSLTTVDRKYFPIYWAGDEAYNPNVIPHPTKHDMWIVVAQHEQSKEIIDISGELICEAGFLNGVLVCGDAPTILPIAPSITGVCEGDLAYMNFRFGPRDARMFYGPSGPMISYGTQSQYTCLGIWIQDVRMLLDSFRLERFALSKLFTSATEVRRPAPWKGIEKNFFIFWDLQGKAYAHFDLSPERAFAELDFNGAVGDDLAPKTASEDSACMAQYMPYVGPEQESIHQATNSLSITLCKRADLKCKPTESNTFVMHIFQHKSYYTFHGIYEPYVLLFQQMAPFAVHGISQRPLWIHGRNALSKDTHSLQYEGRPETDIPEGHTEMFYVTSMSWKGHDQKYHGYLDDTLLLAFGIEDSRSAAIDVKAGDILQDIAFCK</sequence>
<gene>
    <name evidence="3" type="ORF">LTR78_003275</name>
</gene>
<protein>
    <submittedName>
        <fullName evidence="3">Uncharacterized protein</fullName>
    </submittedName>
</protein>
<feature type="compositionally biased region" description="Low complexity" evidence="1">
    <location>
        <begin position="66"/>
        <end position="75"/>
    </location>
</feature>
<accession>A0AAE0WS62</accession>
<keyword evidence="2" id="KW-0472">Membrane</keyword>
<dbReference type="AlphaFoldDB" id="A0AAE0WS62"/>
<name>A0AAE0WS62_9PEZI</name>
<evidence type="ECO:0000313" key="4">
    <source>
        <dbReference type="Proteomes" id="UP001274830"/>
    </source>
</evidence>
<proteinExistence type="predicted"/>
<reference evidence="3" key="1">
    <citation type="submission" date="2023-07" db="EMBL/GenBank/DDBJ databases">
        <title>Black Yeasts Isolated from many extreme environments.</title>
        <authorList>
            <person name="Coleine C."/>
            <person name="Stajich J.E."/>
            <person name="Selbmann L."/>
        </authorList>
    </citation>
    <scope>NUCLEOTIDE SEQUENCE</scope>
    <source>
        <strain evidence="3">CCFEE 5485</strain>
    </source>
</reference>
<keyword evidence="2" id="KW-0812">Transmembrane</keyword>
<evidence type="ECO:0000256" key="2">
    <source>
        <dbReference type="SAM" id="Phobius"/>
    </source>
</evidence>
<keyword evidence="2" id="KW-1133">Transmembrane helix</keyword>
<comment type="caution">
    <text evidence="3">The sequence shown here is derived from an EMBL/GenBank/DDBJ whole genome shotgun (WGS) entry which is preliminary data.</text>
</comment>
<evidence type="ECO:0000313" key="3">
    <source>
        <dbReference type="EMBL" id="KAK3677070.1"/>
    </source>
</evidence>
<keyword evidence="4" id="KW-1185">Reference proteome</keyword>
<organism evidence="3 4">
    <name type="scientific">Recurvomyces mirabilis</name>
    <dbReference type="NCBI Taxonomy" id="574656"/>
    <lineage>
        <taxon>Eukaryota</taxon>
        <taxon>Fungi</taxon>
        <taxon>Dikarya</taxon>
        <taxon>Ascomycota</taxon>
        <taxon>Pezizomycotina</taxon>
        <taxon>Dothideomycetes</taxon>
        <taxon>Dothideomycetidae</taxon>
        <taxon>Mycosphaerellales</taxon>
        <taxon>Teratosphaeriaceae</taxon>
        <taxon>Recurvomyces</taxon>
    </lineage>
</organism>